<accession>A0A5N6E9Z3</accession>
<name>A0A5N6E9Z3_9EURO</name>
<proteinExistence type="predicted"/>
<evidence type="ECO:0000313" key="1">
    <source>
        <dbReference type="EMBL" id="KAB8213240.1"/>
    </source>
</evidence>
<gene>
    <name evidence="1" type="ORF">BDV33DRAFT_185152</name>
</gene>
<evidence type="ECO:0000313" key="2">
    <source>
        <dbReference type="Proteomes" id="UP000326799"/>
    </source>
</evidence>
<sequence length="69" mass="7502">MDCIRSLDLLVKRILALYGATSDLAVRGTAEDNFNFCNTLMLCPGPALAMHCCGPSLEHRPGFVCSDQK</sequence>
<organism evidence="1 2">
    <name type="scientific">Aspergillus novoparasiticus</name>
    <dbReference type="NCBI Taxonomy" id="986946"/>
    <lineage>
        <taxon>Eukaryota</taxon>
        <taxon>Fungi</taxon>
        <taxon>Dikarya</taxon>
        <taxon>Ascomycota</taxon>
        <taxon>Pezizomycotina</taxon>
        <taxon>Eurotiomycetes</taxon>
        <taxon>Eurotiomycetidae</taxon>
        <taxon>Eurotiales</taxon>
        <taxon>Aspergillaceae</taxon>
        <taxon>Aspergillus</taxon>
        <taxon>Aspergillus subgen. Circumdati</taxon>
    </lineage>
</organism>
<reference evidence="1 2" key="1">
    <citation type="submission" date="2019-04" db="EMBL/GenBank/DDBJ databases">
        <title>Fungal friends and foes A comparative genomics study of 23 Aspergillus species from section Flavi.</title>
        <authorList>
            <consortium name="DOE Joint Genome Institute"/>
            <person name="Kjaerbolling I."/>
            <person name="Vesth T.C."/>
            <person name="Frisvad J.C."/>
            <person name="Nybo J.L."/>
            <person name="Theobald S."/>
            <person name="Kildgaard S."/>
            <person name="Petersen T.I."/>
            <person name="Kuo A."/>
            <person name="Sato A."/>
            <person name="Lyhne E.K."/>
            <person name="Kogle M.E."/>
            <person name="Wiebenga A."/>
            <person name="Kun R.S."/>
            <person name="Lubbers R.J."/>
            <person name="Makela M.R."/>
            <person name="Barry K."/>
            <person name="Chovatia M."/>
            <person name="Clum A."/>
            <person name="Daum C."/>
            <person name="Haridas S."/>
            <person name="He G."/>
            <person name="LaButti K."/>
            <person name="Lipzen A."/>
            <person name="Mondo S."/>
            <person name="Pangilinan J."/>
            <person name="Riley R."/>
            <person name="Salamov A."/>
            <person name="Simmons B.A."/>
            <person name="Magnuson J.K."/>
            <person name="Henrissat B."/>
            <person name="Mortensen U.H."/>
            <person name="Larsen T.O."/>
            <person name="De vries R.P."/>
            <person name="Grigoriev I.V."/>
            <person name="Machida M."/>
            <person name="Baker S.E."/>
            <person name="Andersen M.R."/>
        </authorList>
    </citation>
    <scope>NUCLEOTIDE SEQUENCE [LARGE SCALE GENOMIC DNA]</scope>
    <source>
        <strain evidence="1 2">CBS 126849</strain>
    </source>
</reference>
<dbReference type="AlphaFoldDB" id="A0A5N6E9Z3"/>
<dbReference type="Proteomes" id="UP000326799">
    <property type="component" value="Unassembled WGS sequence"/>
</dbReference>
<protein>
    <submittedName>
        <fullName evidence="1">Uncharacterized protein</fullName>
    </submittedName>
</protein>
<dbReference type="EMBL" id="ML733658">
    <property type="protein sequence ID" value="KAB8213240.1"/>
    <property type="molecule type" value="Genomic_DNA"/>
</dbReference>
<keyword evidence="2" id="KW-1185">Reference proteome</keyword>